<reference evidence="1 2" key="1">
    <citation type="journal article" date="2015" name="BMC Genomics">
        <title>Comparative genomics and metabolic profiling of the genus Lysobacter.</title>
        <authorList>
            <person name="de Bruijn I."/>
            <person name="Cheng X."/>
            <person name="de Jager V."/>
            <person name="Exposito R.G."/>
            <person name="Watrous J."/>
            <person name="Patel N."/>
            <person name="Postma J."/>
            <person name="Dorrestein P.C."/>
            <person name="Kobayashi D."/>
            <person name="Raaijmakers J.M."/>
        </authorList>
    </citation>
    <scope>NUCLEOTIDE SEQUENCE [LARGE SCALE GENOMIC DNA]</scope>
    <source>
        <strain evidence="1 2">76</strain>
    </source>
</reference>
<dbReference type="EMBL" id="CP011129">
    <property type="protein sequence ID" value="ALN82864.1"/>
    <property type="molecule type" value="Genomic_DNA"/>
</dbReference>
<name>A0A0S2FH41_LYSAN</name>
<sequence>MYASVMAEAWIGEAIRVYAASGACVAFGCFGWSRLAPLLP</sequence>
<dbReference type="KEGG" id="lab:LA76x_4761"/>
<dbReference type="PATRIC" id="fig|84531.8.peg.4754"/>
<dbReference type="Proteomes" id="UP000060787">
    <property type="component" value="Chromosome"/>
</dbReference>
<evidence type="ECO:0000313" key="1">
    <source>
        <dbReference type="EMBL" id="ALN82864.1"/>
    </source>
</evidence>
<evidence type="ECO:0000313" key="2">
    <source>
        <dbReference type="Proteomes" id="UP000060787"/>
    </source>
</evidence>
<organism evidence="1 2">
    <name type="scientific">Lysobacter antibioticus</name>
    <dbReference type="NCBI Taxonomy" id="84531"/>
    <lineage>
        <taxon>Bacteria</taxon>
        <taxon>Pseudomonadati</taxon>
        <taxon>Pseudomonadota</taxon>
        <taxon>Gammaproteobacteria</taxon>
        <taxon>Lysobacterales</taxon>
        <taxon>Lysobacteraceae</taxon>
        <taxon>Lysobacter</taxon>
    </lineage>
</organism>
<dbReference type="STRING" id="84531.LA76x_4761"/>
<dbReference type="AlphaFoldDB" id="A0A0S2FH41"/>
<proteinExistence type="predicted"/>
<protein>
    <submittedName>
        <fullName evidence="1">Uncharacterized protein</fullName>
    </submittedName>
</protein>
<keyword evidence="2" id="KW-1185">Reference proteome</keyword>
<gene>
    <name evidence="1" type="ORF">LA76x_4761</name>
</gene>
<accession>A0A0S2FH41</accession>